<feature type="domain" description="DNA polymerase III alpha subunit finger" evidence="7">
    <location>
        <begin position="550"/>
        <end position="703"/>
    </location>
</feature>
<sequence length="1053" mass="121704">MTDLNALTYQNIHSHSFYSNISTHDSVISRTDVAERAVELGHTTLSCIEHGYMGNVFETYRIAKEFNLKLIFGTEFYYVKDRFEKDRTNSHLLVVAKNENGKEAITGLISESYQTGFYGRNRIDEELLFSLPKDDVIVTTACIASPINLYDGYADYFIPKAKAYFGDNFFLEVQPHWNKKQADFNKKLVEYRKEYNVPFILGVDTHYIKEEDYKMRDIYLKSRKIVYDKEEGFFMDYPETKTIIERFNKQAVLSDEQITEAFNNSHIVDEFDSIEITDDIKMPSVYPDKTEEEKVEILKKHINKAWIEDRKHIPKERHKEYIEAIKSEMSIVENTHMTDYFLMNEKIISLGKEKYGGVLTKTGRGSAPSFYLNKLLDFTAVDRVNSPLKLYPTRFMSESRILEAKSLPDVDFNTANPEPFMRAQKEILGEDNAYQMIAYGTMQEKDAFKTYCRGLDIPKNEYWTIAEDLERWVKTDKWRDIIKASQQFIGVVTSFSPHPCSSLLLSDPISRKIGIIKTKEGVDVALIGSYDSDVYKYLKNDLLVVTVWDIIAKVCKELKIEIPDVRTLSNLVANDDKVWDLYKDGMVATLNQAGTPSGKPQVMQYKPQSVRELSMWVAGIRPSFASMKSYFLNRQPFSYNIPAFDKLLKDSDNFVLFQESIMATLQFAGYEEDVTYGLLKAIAKKKKGIIEPIHDKFIEGFVAKTGSEEQALKVWTIIENAVGYSFNSSHAYSVALDSLYGAWLKATYPLVYFAVVLNVYKNSKDKQAELINELEYFGITLKGLQFGKSKSDYSYETDTNTIYKGISTVAYLNSQVADNLYKLSKEKEYISDDTVQLFLDILDGALADNRQMNILIKLGFFKEFGEESILLELYNTMTGYQSKKPNPIFTDNKKLDVKYSRTHKEKTKLVRIENIKEYYGLILKNAHLLPTTNLFDRLTSEVEYMGYAETLDQSLGKDVYVVMDINTKYTPVYTLYNMYDGHISVAKIDKKKAYRDTKSTKDGELIIKRGDQIEVMEFAQRPKMALVDGKWESNYDQMQDYIEHVRLIERYED</sequence>
<evidence type="ECO:0000313" key="9">
    <source>
        <dbReference type="Proteomes" id="UP000032686"/>
    </source>
</evidence>
<dbReference type="GO" id="GO:0003887">
    <property type="term" value="F:DNA-directed DNA polymerase activity"/>
    <property type="evidence" value="ECO:0007669"/>
    <property type="project" value="UniProtKB-KW"/>
</dbReference>
<keyword evidence="9" id="KW-1185">Reference proteome</keyword>
<dbReference type="Proteomes" id="UP000032686">
    <property type="component" value="Segment"/>
</dbReference>
<dbReference type="GO" id="GO:0006260">
    <property type="term" value="P:DNA replication"/>
    <property type="evidence" value="ECO:0007669"/>
    <property type="project" value="UniProtKB-KW"/>
</dbReference>
<dbReference type="Pfam" id="PF02811">
    <property type="entry name" value="PHP"/>
    <property type="match status" value="1"/>
</dbReference>
<reference evidence="8 9" key="1">
    <citation type="journal article" date="2015" name="Appl. Environ. Microbiol.">
        <title>Lactococcal 949 group phages recognize a carbohydrate receptor on the host cell surface.</title>
        <authorList>
            <person name="Mahony J."/>
            <person name="Randazzo W."/>
            <person name="Neve H."/>
            <person name="Settanni L."/>
            <person name="van Sinderen D."/>
        </authorList>
    </citation>
    <scope>NUCLEOTIDE SEQUENCE [LARGE SCALE GENOMIC DNA]</scope>
    <source>
        <strain evidence="8">WRP3</strain>
    </source>
</reference>
<keyword evidence="3" id="KW-0235">DNA replication</keyword>
<evidence type="ECO:0000256" key="4">
    <source>
        <dbReference type="ARBA" id="ARBA00022932"/>
    </source>
</evidence>
<evidence type="ECO:0000259" key="5">
    <source>
        <dbReference type="Pfam" id="PF02811"/>
    </source>
</evidence>
<name>A0A0D3MTD3_9CAUD</name>
<dbReference type="InterPro" id="IPR011708">
    <property type="entry name" value="DNA_pol3_alpha_NTPase_dom"/>
</dbReference>
<evidence type="ECO:0000259" key="6">
    <source>
        <dbReference type="Pfam" id="PF07733"/>
    </source>
</evidence>
<feature type="domain" description="PHP" evidence="5">
    <location>
        <begin position="12"/>
        <end position="176"/>
    </location>
</feature>
<dbReference type="Pfam" id="PF17657">
    <property type="entry name" value="DNA_pol3_finger"/>
    <property type="match status" value="1"/>
</dbReference>
<dbReference type="KEGG" id="vg:24722406"/>
<evidence type="ECO:0000313" key="8">
    <source>
        <dbReference type="EMBL" id="AIX12643.1"/>
    </source>
</evidence>
<dbReference type="InterPro" id="IPR040982">
    <property type="entry name" value="DNA_pol3_finger"/>
</dbReference>
<dbReference type="InterPro" id="IPR004805">
    <property type="entry name" value="DnaE2/DnaE/PolC"/>
</dbReference>
<dbReference type="InterPro" id="IPR016195">
    <property type="entry name" value="Pol/histidinol_Pase-like"/>
</dbReference>
<dbReference type="Pfam" id="PF07733">
    <property type="entry name" value="DNA_pol3_alpha"/>
    <property type="match status" value="1"/>
</dbReference>
<dbReference type="PANTHER" id="PTHR32294:SF0">
    <property type="entry name" value="DNA POLYMERASE III SUBUNIT ALPHA"/>
    <property type="match status" value="1"/>
</dbReference>
<dbReference type="EMBL" id="KM677185">
    <property type="protein sequence ID" value="AIX12643.1"/>
    <property type="molecule type" value="Genomic_DNA"/>
</dbReference>
<feature type="domain" description="Bacterial DNA polymerase III alpha subunit NTPase" evidence="6">
    <location>
        <begin position="309"/>
        <end position="543"/>
    </location>
</feature>
<evidence type="ECO:0000256" key="3">
    <source>
        <dbReference type="ARBA" id="ARBA00022705"/>
    </source>
</evidence>
<evidence type="ECO:0000259" key="7">
    <source>
        <dbReference type="Pfam" id="PF17657"/>
    </source>
</evidence>
<dbReference type="InterPro" id="IPR004013">
    <property type="entry name" value="PHP_dom"/>
</dbReference>
<protein>
    <submittedName>
        <fullName evidence="8">DNA polymerase III alpha subunit</fullName>
    </submittedName>
</protein>
<dbReference type="Gene3D" id="3.20.20.140">
    <property type="entry name" value="Metal-dependent hydrolases"/>
    <property type="match status" value="1"/>
</dbReference>
<gene>
    <name evidence="8" type="ORF">WRP3_140</name>
</gene>
<accession>A0A0D3MTD3</accession>
<keyword evidence="4" id="KW-0239">DNA-directed DNA polymerase</keyword>
<keyword evidence="2" id="KW-0548">Nucleotidyltransferase</keyword>
<dbReference type="GO" id="GO:0008408">
    <property type="term" value="F:3'-5' exonuclease activity"/>
    <property type="evidence" value="ECO:0007669"/>
    <property type="project" value="InterPro"/>
</dbReference>
<evidence type="ECO:0000256" key="2">
    <source>
        <dbReference type="ARBA" id="ARBA00022695"/>
    </source>
</evidence>
<dbReference type="RefSeq" id="YP_009147797.1">
    <property type="nucleotide sequence ID" value="NC_027341.1"/>
</dbReference>
<organism evidence="8 9">
    <name type="scientific">Lactococcus phage WRP3</name>
    <dbReference type="NCBI Taxonomy" id="1560313"/>
    <lineage>
        <taxon>Viruses</taxon>
        <taxon>Duplodnaviria</taxon>
        <taxon>Heunggongvirae</taxon>
        <taxon>Uroviricota</taxon>
        <taxon>Caudoviricetes</taxon>
        <taxon>Audreyjarvisvirus</taxon>
        <taxon>Audreyjarvisvirus WRP3</taxon>
    </lineage>
</organism>
<proteinExistence type="predicted"/>
<dbReference type="GeneID" id="24722406"/>
<dbReference type="PANTHER" id="PTHR32294">
    <property type="entry name" value="DNA POLYMERASE III SUBUNIT ALPHA"/>
    <property type="match status" value="1"/>
</dbReference>
<keyword evidence="1" id="KW-0808">Transferase</keyword>
<evidence type="ECO:0000256" key="1">
    <source>
        <dbReference type="ARBA" id="ARBA00022679"/>
    </source>
</evidence>
<dbReference type="SUPFAM" id="SSF89550">
    <property type="entry name" value="PHP domain-like"/>
    <property type="match status" value="1"/>
</dbReference>